<evidence type="ECO:0000313" key="4">
    <source>
        <dbReference type="Proteomes" id="UP001183607"/>
    </source>
</evidence>
<reference evidence="4" key="1">
    <citation type="submission" date="2023-07" db="EMBL/GenBank/DDBJ databases">
        <title>30 novel species of actinomycetes from the DSMZ collection.</title>
        <authorList>
            <person name="Nouioui I."/>
        </authorList>
    </citation>
    <scope>NUCLEOTIDE SEQUENCE [LARGE SCALE GENOMIC DNA]</scope>
    <source>
        <strain evidence="4">DSM 41982</strain>
    </source>
</reference>
<feature type="domain" description="Ricin B lectin" evidence="2">
    <location>
        <begin position="204"/>
        <end position="325"/>
    </location>
</feature>
<comment type="caution">
    <text evidence="3">The sequence shown here is derived from an EMBL/GenBank/DDBJ whole genome shotgun (WGS) entry which is preliminary data.</text>
</comment>
<accession>A0ABD5E849</accession>
<dbReference type="Gene3D" id="2.80.10.50">
    <property type="match status" value="1"/>
</dbReference>
<dbReference type="InterPro" id="IPR000772">
    <property type="entry name" value="Ricin_B_lectin"/>
</dbReference>
<feature type="region of interest" description="Disordered" evidence="1">
    <location>
        <begin position="71"/>
        <end position="198"/>
    </location>
</feature>
<dbReference type="InterPro" id="IPR035992">
    <property type="entry name" value="Ricin_B-like_lectins"/>
</dbReference>
<dbReference type="EMBL" id="JAVRER010000021">
    <property type="protein sequence ID" value="MDT0416833.1"/>
    <property type="molecule type" value="Genomic_DNA"/>
</dbReference>
<feature type="compositionally biased region" description="Gly residues" evidence="1">
    <location>
        <begin position="120"/>
        <end position="135"/>
    </location>
</feature>
<dbReference type="SUPFAM" id="SSF50370">
    <property type="entry name" value="Ricin B-like lectins"/>
    <property type="match status" value="1"/>
</dbReference>
<dbReference type="Pfam" id="PF00652">
    <property type="entry name" value="Ricin_B_lectin"/>
    <property type="match status" value="1"/>
</dbReference>
<feature type="compositionally biased region" description="Pro residues" evidence="1">
    <location>
        <begin position="97"/>
        <end position="107"/>
    </location>
</feature>
<evidence type="ECO:0000259" key="2">
    <source>
        <dbReference type="SMART" id="SM00458"/>
    </source>
</evidence>
<evidence type="ECO:0000313" key="3">
    <source>
        <dbReference type="EMBL" id="MDT0416833.1"/>
    </source>
</evidence>
<organism evidence="3 4">
    <name type="scientific">Streptomyces evansiae</name>
    <dbReference type="NCBI Taxonomy" id="3075535"/>
    <lineage>
        <taxon>Bacteria</taxon>
        <taxon>Bacillati</taxon>
        <taxon>Actinomycetota</taxon>
        <taxon>Actinomycetes</taxon>
        <taxon>Kitasatosporales</taxon>
        <taxon>Streptomycetaceae</taxon>
        <taxon>Streptomyces</taxon>
    </lineage>
</organism>
<sequence>MRMRPTHRTAEPADPAEQTFADTFRQRPARAPHGLVPSRRVWVTLGWAAAVSATVTLSAVAARATVLDDDGKESPALAASDTSARVAADPAASPSGSPTPSPSPSPSPTKEAAKPQEKSGSGGSGGGGPVSGGAPAGAPAAPPAGTQEKNGTGGSGGGSDGGGAKSEAKKDTKDEKPSGSSGSSGGNAPKKAQAPAQDFSRPLGAIVGRYGDFQGHCVQLAGSSLKLYPCDGGADQQWQFAKDGTLRKNGRCLSLAGRSTNDGTYAVMAGCDSTNVTQWRYSPGNDIVNVAADKCLDVANASTAGGTPLQIAWCSGNWAQKWNVP</sequence>
<gene>
    <name evidence="3" type="ORF">RM574_15180</name>
</gene>
<feature type="compositionally biased region" description="Gly residues" evidence="1">
    <location>
        <begin position="151"/>
        <end position="164"/>
    </location>
</feature>
<name>A0ABD5E849_9ACTN</name>
<dbReference type="PROSITE" id="PS50231">
    <property type="entry name" value="RICIN_B_LECTIN"/>
    <property type="match status" value="1"/>
</dbReference>
<dbReference type="SMART" id="SM00458">
    <property type="entry name" value="RICIN"/>
    <property type="match status" value="1"/>
</dbReference>
<protein>
    <submittedName>
        <fullName evidence="3">RICIN domain-containing protein</fullName>
    </submittedName>
</protein>
<dbReference type="AlphaFoldDB" id="A0ABD5E849"/>
<evidence type="ECO:0000256" key="1">
    <source>
        <dbReference type="SAM" id="MobiDB-lite"/>
    </source>
</evidence>
<dbReference type="RefSeq" id="WP_007830055.1">
    <property type="nucleotide sequence ID" value="NZ_JAVRER010000021.1"/>
</dbReference>
<dbReference type="Proteomes" id="UP001183607">
    <property type="component" value="Unassembled WGS sequence"/>
</dbReference>
<proteinExistence type="predicted"/>
<feature type="compositionally biased region" description="Low complexity" evidence="1">
    <location>
        <begin position="87"/>
        <end position="96"/>
    </location>
</feature>
<feature type="compositionally biased region" description="Low complexity" evidence="1">
    <location>
        <begin position="136"/>
        <end position="145"/>
    </location>
</feature>
<feature type="compositionally biased region" description="Basic and acidic residues" evidence="1">
    <location>
        <begin position="166"/>
        <end position="177"/>
    </location>
</feature>